<name>A0AAE3FHJ0_9BACT</name>
<gene>
    <name evidence="2" type="ORF">MR241_06525</name>
</gene>
<reference evidence="2 3" key="1">
    <citation type="submission" date="2022-03" db="EMBL/GenBank/DDBJ databases">
        <title>Metagenome-assembled genomes from swine fecal metagenomes.</title>
        <authorList>
            <person name="Holman D.B."/>
            <person name="Kommadath A."/>
        </authorList>
    </citation>
    <scope>NUCLEOTIDE SEQUENCE [LARGE SCALE GENOMIC DNA]</scope>
    <source>
        <strain evidence="2">SUG147</strain>
    </source>
</reference>
<evidence type="ECO:0000259" key="1">
    <source>
        <dbReference type="Pfam" id="PF26351"/>
    </source>
</evidence>
<sequence>MDKTIGRLNERTLHLTLKNMLEPDPAFHEVKYLGYVADIKRGNEIIEIETRSFANLRKKLDAFLEDCTVTLVYPVACPKYVVWVDPVTGELSEKRKSPKKGRPSDISFELYRLRGYLGRPGFSLKIITLEMTDYRRRDGWSRDGKRGAVRIERIPGAVSSVLDISSPQDYRMLADVIPDGEFTAAEFAAANRMKPRYAWYLLSILCSVAVISKCGKRGRADLYTAVPDGSEPAL</sequence>
<evidence type="ECO:0000313" key="2">
    <source>
        <dbReference type="EMBL" id="MCI5755934.1"/>
    </source>
</evidence>
<dbReference type="EMBL" id="JALEMU010000102">
    <property type="protein sequence ID" value="MCI5755934.1"/>
    <property type="molecule type" value="Genomic_DNA"/>
</dbReference>
<dbReference type="AlphaFoldDB" id="A0AAE3FHJ0"/>
<dbReference type="InterPro" id="IPR058404">
    <property type="entry name" value="DUF8091"/>
</dbReference>
<evidence type="ECO:0000313" key="3">
    <source>
        <dbReference type="Proteomes" id="UP001139365"/>
    </source>
</evidence>
<accession>A0AAE3FHJ0</accession>
<comment type="caution">
    <text evidence="2">The sequence shown here is derived from an EMBL/GenBank/DDBJ whole genome shotgun (WGS) entry which is preliminary data.</text>
</comment>
<protein>
    <recommendedName>
        <fullName evidence="1">DUF8091 domain-containing protein</fullName>
    </recommendedName>
</protein>
<dbReference type="Pfam" id="PF26351">
    <property type="entry name" value="DUF8091"/>
    <property type="match status" value="1"/>
</dbReference>
<organism evidence="2 3">
    <name type="scientific">Candidatus Colimorpha enterica</name>
    <dbReference type="NCBI Taxonomy" id="3083063"/>
    <lineage>
        <taxon>Bacteria</taxon>
        <taxon>Pseudomonadati</taxon>
        <taxon>Bacteroidota</taxon>
        <taxon>Bacteroidia</taxon>
        <taxon>Bacteroidales</taxon>
        <taxon>Candidatus Colimorpha</taxon>
    </lineage>
</organism>
<feature type="domain" description="DUF8091" evidence="1">
    <location>
        <begin position="12"/>
        <end position="161"/>
    </location>
</feature>
<proteinExistence type="predicted"/>
<dbReference type="Proteomes" id="UP001139365">
    <property type="component" value="Unassembled WGS sequence"/>
</dbReference>